<protein>
    <recommendedName>
        <fullName evidence="5">mannose-6-phosphate isomerase</fullName>
        <ecNumber evidence="5">5.3.1.8</ecNumber>
    </recommendedName>
</protein>
<dbReference type="GO" id="GO:0005975">
    <property type="term" value="P:carbohydrate metabolic process"/>
    <property type="evidence" value="ECO:0007669"/>
    <property type="project" value="InterPro"/>
</dbReference>
<evidence type="ECO:0000259" key="8">
    <source>
        <dbReference type="Pfam" id="PF20512"/>
    </source>
</evidence>
<name>A0A7S0BMN8_9RHOD</name>
<accession>A0A7S0BMN8</accession>
<dbReference type="GO" id="GO:0005829">
    <property type="term" value="C:cytosol"/>
    <property type="evidence" value="ECO:0007669"/>
    <property type="project" value="TreeGrafter"/>
</dbReference>
<dbReference type="InterPro" id="IPR018050">
    <property type="entry name" value="Pmannose_isomerase-type1_CS"/>
</dbReference>
<dbReference type="GO" id="GO:0008270">
    <property type="term" value="F:zinc ion binding"/>
    <property type="evidence" value="ECO:0007669"/>
    <property type="project" value="InterPro"/>
</dbReference>
<dbReference type="InterPro" id="IPR016305">
    <property type="entry name" value="Mannose-6-P_Isomerase"/>
</dbReference>
<dbReference type="PANTHER" id="PTHR10309">
    <property type="entry name" value="MANNOSE-6-PHOSPHATE ISOMERASE"/>
    <property type="match status" value="1"/>
</dbReference>
<dbReference type="EMBL" id="HBEK01014308">
    <property type="protein sequence ID" value="CAD8397802.1"/>
    <property type="molecule type" value="Transcribed_RNA"/>
</dbReference>
<evidence type="ECO:0000256" key="6">
    <source>
        <dbReference type="RuleBase" id="RU004189"/>
    </source>
</evidence>
<sequence>MRQDEAQVADCLKKLVQRLEKMEPEQKTEQDKTLNLLYAQYPGDVGCFAAYLMNKLDLEPNDAIFIGANEPHAYLQGECVEIMANSDNVVRAGLTPKFKDVDVLVEMLTYKDGPPEVMKGDVVKENLKMYRPPCEDFQLEQVELRKGESVKLDPANGPSMLVTISGDGTVAMSQKKSSASMPLYAGTIYYCQPKNAFHITCTSESPLIVYRSNVNEKLIMESRSGSICTIH</sequence>
<comment type="cofactor">
    <cofactor evidence="2">
        <name>Zn(2+)</name>
        <dbReference type="ChEBI" id="CHEBI:29105"/>
    </cofactor>
</comment>
<dbReference type="GO" id="GO:0004476">
    <property type="term" value="F:mannose-6-phosphate isomerase activity"/>
    <property type="evidence" value="ECO:0007669"/>
    <property type="project" value="UniProtKB-EC"/>
</dbReference>
<proteinExistence type="inferred from homology"/>
<feature type="domain" description="Phosphomannose isomerase type I helical insertion" evidence="8">
    <location>
        <begin position="1"/>
        <end position="52"/>
    </location>
</feature>
<evidence type="ECO:0000313" key="9">
    <source>
        <dbReference type="EMBL" id="CAD8397802.1"/>
    </source>
</evidence>
<dbReference type="InterPro" id="IPR046458">
    <property type="entry name" value="PMI_typeI_hel"/>
</dbReference>
<dbReference type="Gene3D" id="1.10.441.10">
    <property type="entry name" value="Phosphomannose Isomerase, domain 2"/>
    <property type="match status" value="1"/>
</dbReference>
<dbReference type="Gene3D" id="2.60.120.10">
    <property type="entry name" value="Jelly Rolls"/>
    <property type="match status" value="2"/>
</dbReference>
<evidence type="ECO:0000256" key="4">
    <source>
        <dbReference type="ARBA" id="ARBA00010772"/>
    </source>
</evidence>
<evidence type="ECO:0000256" key="1">
    <source>
        <dbReference type="ARBA" id="ARBA00000757"/>
    </source>
</evidence>
<dbReference type="InterPro" id="IPR001250">
    <property type="entry name" value="Man6P_Isoase-1"/>
</dbReference>
<dbReference type="InterPro" id="IPR014710">
    <property type="entry name" value="RmlC-like_jellyroll"/>
</dbReference>
<dbReference type="GO" id="GO:0009298">
    <property type="term" value="P:GDP-mannose biosynthetic process"/>
    <property type="evidence" value="ECO:0007669"/>
    <property type="project" value="UniProtKB-UniPathway"/>
</dbReference>
<dbReference type="PANTHER" id="PTHR10309:SF0">
    <property type="entry name" value="MANNOSE-6-PHOSPHATE ISOMERASE"/>
    <property type="match status" value="1"/>
</dbReference>
<dbReference type="UniPathway" id="UPA00126">
    <property type="reaction ID" value="UER00423"/>
</dbReference>
<dbReference type="PROSITE" id="PS00966">
    <property type="entry name" value="PMI_I_2"/>
    <property type="match status" value="1"/>
</dbReference>
<comment type="similarity">
    <text evidence="4 6">Belongs to the mannose-6-phosphate isomerase type 1 family.</text>
</comment>
<comment type="catalytic activity">
    <reaction evidence="1">
        <text>D-mannose 6-phosphate = D-fructose 6-phosphate</text>
        <dbReference type="Rhea" id="RHEA:12356"/>
        <dbReference type="ChEBI" id="CHEBI:58735"/>
        <dbReference type="ChEBI" id="CHEBI:61527"/>
        <dbReference type="EC" id="5.3.1.8"/>
    </reaction>
</comment>
<reference evidence="9" key="1">
    <citation type="submission" date="2021-01" db="EMBL/GenBank/DDBJ databases">
        <authorList>
            <person name="Corre E."/>
            <person name="Pelletier E."/>
            <person name="Niang G."/>
            <person name="Scheremetjew M."/>
            <person name="Finn R."/>
            <person name="Kale V."/>
            <person name="Holt S."/>
            <person name="Cochrane G."/>
            <person name="Meng A."/>
            <person name="Brown T."/>
            <person name="Cohen L."/>
        </authorList>
    </citation>
    <scope>NUCLEOTIDE SEQUENCE</scope>
    <source>
        <strain evidence="9">UTEX LB 2760</strain>
    </source>
</reference>
<dbReference type="PRINTS" id="PR00714">
    <property type="entry name" value="MAN6PISMRASE"/>
</dbReference>
<dbReference type="AlphaFoldDB" id="A0A7S0BMN8"/>
<dbReference type="InterPro" id="IPR011051">
    <property type="entry name" value="RmlC_Cupin_sf"/>
</dbReference>
<dbReference type="NCBIfam" id="TIGR00218">
    <property type="entry name" value="manA"/>
    <property type="match status" value="1"/>
</dbReference>
<gene>
    <name evidence="9" type="ORF">RMAR0315_LOCUS7792</name>
</gene>
<dbReference type="Pfam" id="PF01238">
    <property type="entry name" value="PMI_typeI_C"/>
    <property type="match status" value="1"/>
</dbReference>
<dbReference type="Pfam" id="PF20512">
    <property type="entry name" value="PMI_typeI_hel"/>
    <property type="match status" value="1"/>
</dbReference>
<dbReference type="EC" id="5.3.1.8" evidence="5"/>
<comment type="pathway">
    <text evidence="3">Nucleotide-sugar biosynthesis; GDP-alpha-D-mannose biosynthesis; alpha-D-mannose 1-phosphate from D-fructose 6-phosphate: step 1/2.</text>
</comment>
<evidence type="ECO:0000256" key="5">
    <source>
        <dbReference type="ARBA" id="ARBA00011956"/>
    </source>
</evidence>
<evidence type="ECO:0000256" key="3">
    <source>
        <dbReference type="ARBA" id="ARBA00004666"/>
    </source>
</evidence>
<evidence type="ECO:0000256" key="2">
    <source>
        <dbReference type="ARBA" id="ARBA00001947"/>
    </source>
</evidence>
<feature type="domain" description="Phosphomannose isomerase type I C-terminal" evidence="7">
    <location>
        <begin position="130"/>
        <end position="173"/>
    </location>
</feature>
<organism evidence="9">
    <name type="scientific">Rhodosorus marinus</name>
    <dbReference type="NCBI Taxonomy" id="101924"/>
    <lineage>
        <taxon>Eukaryota</taxon>
        <taxon>Rhodophyta</taxon>
        <taxon>Stylonematophyceae</taxon>
        <taxon>Stylonematales</taxon>
        <taxon>Stylonemataceae</taxon>
        <taxon>Rhodosorus</taxon>
    </lineage>
</organism>
<dbReference type="InterPro" id="IPR046456">
    <property type="entry name" value="PMI_typeI_C"/>
</dbReference>
<dbReference type="SUPFAM" id="SSF51182">
    <property type="entry name" value="RmlC-like cupins"/>
    <property type="match status" value="1"/>
</dbReference>
<evidence type="ECO:0000259" key="7">
    <source>
        <dbReference type="Pfam" id="PF01238"/>
    </source>
</evidence>